<evidence type="ECO:0000256" key="4">
    <source>
        <dbReference type="ARBA" id="ARBA00022827"/>
    </source>
</evidence>
<dbReference type="PANTHER" id="PTHR42784">
    <property type="entry name" value="PYRANOSE 2-OXIDASE"/>
    <property type="match status" value="1"/>
</dbReference>
<dbReference type="RefSeq" id="WP_089791454.1">
    <property type="nucleotide sequence ID" value="NZ_FOIU01000001.1"/>
</dbReference>
<evidence type="ECO:0000313" key="7">
    <source>
        <dbReference type="EMBL" id="SEW20854.1"/>
    </source>
</evidence>
<evidence type="ECO:0000313" key="8">
    <source>
        <dbReference type="Proteomes" id="UP000199469"/>
    </source>
</evidence>
<dbReference type="SUPFAM" id="SSF51905">
    <property type="entry name" value="FAD/NAD(P)-binding domain"/>
    <property type="match status" value="1"/>
</dbReference>
<dbReference type="SUPFAM" id="SSF54373">
    <property type="entry name" value="FAD-linked reductases, C-terminal domain"/>
    <property type="match status" value="1"/>
</dbReference>
<protein>
    <submittedName>
        <fullName evidence="7">Choline dehydrogenase</fullName>
    </submittedName>
</protein>
<evidence type="ECO:0000256" key="1">
    <source>
        <dbReference type="ARBA" id="ARBA00001974"/>
    </source>
</evidence>
<dbReference type="InterPro" id="IPR036188">
    <property type="entry name" value="FAD/NAD-bd_sf"/>
</dbReference>
<accession>A0A1I0Q2T2</accession>
<evidence type="ECO:0000256" key="2">
    <source>
        <dbReference type="ARBA" id="ARBA00010790"/>
    </source>
</evidence>
<organism evidence="7 8">
    <name type="scientific">Chryseobacterium wanjuense</name>
    <dbReference type="NCBI Taxonomy" id="356305"/>
    <lineage>
        <taxon>Bacteria</taxon>
        <taxon>Pseudomonadati</taxon>
        <taxon>Bacteroidota</taxon>
        <taxon>Flavobacteriia</taxon>
        <taxon>Flavobacteriales</taxon>
        <taxon>Weeksellaceae</taxon>
        <taxon>Chryseobacterium group</taxon>
        <taxon>Chryseobacterium</taxon>
    </lineage>
</organism>
<sequence length="691" mass="78019">MIQQDKPQQKKDVIIVGTGIAGSLIAKLLTDHVFDTQKGKMIHRAEIDEIKTYKELSVLMYEAGLEAGLELDSVSSMTTYNEYIRTFYMQEAKVPNSPYPNLKQAPSPDVLDMEPITPPFPDKKGYLVQFGPMPFASDAIRIGGGTTLHWLGTTPRMLPNDFRLKEKYGRAMDWPLDYDILKPYYEMAEFEIGVSGNVSKQEYPISESMEDYYGKDYVFPMEEIPQSYMDQRIIDGLAGTSVQLNFENIPLTMVPSPQGRNSTPNPAYGTSKIIKAESSDSGYTLSLNNIENEEYKALGSVWNPYMGERCEGNASCVPICPVQAKYNALKTLKKALYKVNKNDNLQRNPHIQVQAQSVVYRLSVDQADKDRISKVHLRRYISKEKTDFIEEVIDTSDTIVILAANAFENPKILLNSKYTVIENGQKVEKTVANRSDQVGRNLMDHMVMLTWGLFPEPVYPYRGPGSTTNISSFRDGNFRSEFSAWISPLDNWGWSWPAFSPGSDISEFLGQGYFGAELKEALADRLSRQVLFHFEIEQLPNPNNRVTINNEYLDVLGIPRPVINYELTDYEMRAMEQAKLASDQMFARLGVEDFTKYNATDNNTFIYNNVRYSYNGAGHIVGTHRMGSTPEDSVTNSYCKSWDHPNLYIVGAGSMTTLGTSNPTLTLSAVTIRSVESILSDLENNFKTKKK</sequence>
<name>A0A1I0Q2T2_9FLAO</name>
<dbReference type="AlphaFoldDB" id="A0A1I0Q2T2"/>
<keyword evidence="5" id="KW-0560">Oxidoreductase</keyword>
<keyword evidence="3" id="KW-0285">Flavoprotein</keyword>
<dbReference type="InterPro" id="IPR051473">
    <property type="entry name" value="P2Ox-like"/>
</dbReference>
<keyword evidence="8" id="KW-1185">Reference proteome</keyword>
<dbReference type="PANTHER" id="PTHR42784:SF1">
    <property type="entry name" value="PYRANOSE 2-OXIDASE"/>
    <property type="match status" value="1"/>
</dbReference>
<dbReference type="OrthoDB" id="9787779at2"/>
<dbReference type="GO" id="GO:0016614">
    <property type="term" value="F:oxidoreductase activity, acting on CH-OH group of donors"/>
    <property type="evidence" value="ECO:0007669"/>
    <property type="project" value="InterPro"/>
</dbReference>
<evidence type="ECO:0000256" key="5">
    <source>
        <dbReference type="ARBA" id="ARBA00023002"/>
    </source>
</evidence>
<keyword evidence="4" id="KW-0274">FAD</keyword>
<proteinExistence type="inferred from homology"/>
<dbReference type="InterPro" id="IPR007867">
    <property type="entry name" value="GMC_OxRtase_C"/>
</dbReference>
<evidence type="ECO:0000259" key="6">
    <source>
        <dbReference type="Pfam" id="PF05199"/>
    </source>
</evidence>
<dbReference type="Pfam" id="PF05199">
    <property type="entry name" value="GMC_oxred_C"/>
    <property type="match status" value="1"/>
</dbReference>
<gene>
    <name evidence="7" type="ORF">SAMN05421841_1595</name>
</gene>
<dbReference type="Gene3D" id="3.50.50.60">
    <property type="entry name" value="FAD/NAD(P)-binding domain"/>
    <property type="match status" value="2"/>
</dbReference>
<dbReference type="Proteomes" id="UP000199469">
    <property type="component" value="Unassembled WGS sequence"/>
</dbReference>
<dbReference type="STRING" id="356305.SAMN05421841_1595"/>
<dbReference type="EMBL" id="FOIU01000001">
    <property type="protein sequence ID" value="SEW20854.1"/>
    <property type="molecule type" value="Genomic_DNA"/>
</dbReference>
<feature type="domain" description="Glucose-methanol-choline oxidoreductase C-terminal" evidence="6">
    <location>
        <begin position="540"/>
        <end position="670"/>
    </location>
</feature>
<evidence type="ECO:0000256" key="3">
    <source>
        <dbReference type="ARBA" id="ARBA00022630"/>
    </source>
</evidence>
<comment type="similarity">
    <text evidence="2">Belongs to the GMC oxidoreductase family.</text>
</comment>
<comment type="cofactor">
    <cofactor evidence="1">
        <name>FAD</name>
        <dbReference type="ChEBI" id="CHEBI:57692"/>
    </cofactor>
</comment>
<reference evidence="8" key="1">
    <citation type="submission" date="2016-10" db="EMBL/GenBank/DDBJ databases">
        <authorList>
            <person name="Varghese N."/>
            <person name="Submissions S."/>
        </authorList>
    </citation>
    <scope>NUCLEOTIDE SEQUENCE [LARGE SCALE GENOMIC DNA]</scope>
    <source>
        <strain evidence="8">DSM 17724</strain>
    </source>
</reference>